<keyword evidence="2" id="KW-1185">Reference proteome</keyword>
<dbReference type="AlphaFoldDB" id="A0A388LRJ2"/>
<organism evidence="1 2">
    <name type="scientific">Chara braunii</name>
    <name type="common">Braun's stonewort</name>
    <dbReference type="NCBI Taxonomy" id="69332"/>
    <lineage>
        <taxon>Eukaryota</taxon>
        <taxon>Viridiplantae</taxon>
        <taxon>Streptophyta</taxon>
        <taxon>Charophyceae</taxon>
        <taxon>Charales</taxon>
        <taxon>Characeae</taxon>
        <taxon>Chara</taxon>
    </lineage>
</organism>
<dbReference type="Proteomes" id="UP000265515">
    <property type="component" value="Unassembled WGS sequence"/>
</dbReference>
<evidence type="ECO:0000313" key="2">
    <source>
        <dbReference type="Proteomes" id="UP000265515"/>
    </source>
</evidence>
<reference evidence="1 2" key="1">
    <citation type="journal article" date="2018" name="Cell">
        <title>The Chara Genome: Secondary Complexity and Implications for Plant Terrestrialization.</title>
        <authorList>
            <person name="Nishiyama T."/>
            <person name="Sakayama H."/>
            <person name="Vries J.D."/>
            <person name="Buschmann H."/>
            <person name="Saint-Marcoux D."/>
            <person name="Ullrich K.K."/>
            <person name="Haas F.B."/>
            <person name="Vanderstraeten L."/>
            <person name="Becker D."/>
            <person name="Lang D."/>
            <person name="Vosolsobe S."/>
            <person name="Rombauts S."/>
            <person name="Wilhelmsson P.K.I."/>
            <person name="Janitza P."/>
            <person name="Kern R."/>
            <person name="Heyl A."/>
            <person name="Rumpler F."/>
            <person name="Villalobos L.I.A.C."/>
            <person name="Clay J.M."/>
            <person name="Skokan R."/>
            <person name="Toyoda A."/>
            <person name="Suzuki Y."/>
            <person name="Kagoshima H."/>
            <person name="Schijlen E."/>
            <person name="Tajeshwar N."/>
            <person name="Catarino B."/>
            <person name="Hetherington A.J."/>
            <person name="Saltykova A."/>
            <person name="Bonnot C."/>
            <person name="Breuninger H."/>
            <person name="Symeonidi A."/>
            <person name="Radhakrishnan G.V."/>
            <person name="Van Nieuwerburgh F."/>
            <person name="Deforce D."/>
            <person name="Chang C."/>
            <person name="Karol K.G."/>
            <person name="Hedrich R."/>
            <person name="Ulvskov P."/>
            <person name="Glockner G."/>
            <person name="Delwiche C.F."/>
            <person name="Petrasek J."/>
            <person name="Van de Peer Y."/>
            <person name="Friml J."/>
            <person name="Beilby M."/>
            <person name="Dolan L."/>
            <person name="Kohara Y."/>
            <person name="Sugano S."/>
            <person name="Fujiyama A."/>
            <person name="Delaux P.-M."/>
            <person name="Quint M."/>
            <person name="TheiBen G."/>
            <person name="Hagemann M."/>
            <person name="Harholt J."/>
            <person name="Dunand C."/>
            <person name="Zachgo S."/>
            <person name="Langdale J."/>
            <person name="Maumus F."/>
            <person name="Straeten D.V.D."/>
            <person name="Gould S.B."/>
            <person name="Rensing S.A."/>
        </authorList>
    </citation>
    <scope>NUCLEOTIDE SEQUENCE [LARGE SCALE GENOMIC DNA]</scope>
    <source>
        <strain evidence="1 2">S276</strain>
    </source>
</reference>
<gene>
    <name evidence="1" type="ORF">CBR_g39389</name>
</gene>
<comment type="caution">
    <text evidence="1">The sequence shown here is derived from an EMBL/GenBank/DDBJ whole genome shotgun (WGS) entry which is preliminary data.</text>
</comment>
<name>A0A388LRJ2_CHABU</name>
<sequence>MGEGGGGGRRWRVVGYGAWVKEVVEKRVQGGRLWWTGEGGGGRGWKVVGYGGWVMEEVEEGARWFAMVDGRRRWWRKKVQGGWLWWMGEGGGGGRRWKVVGYGGWVKEVVEEEGARWSAMVDGWWRWSRKKVQSGWLWWTGDGGGGGRRWKVVGYGGRVMEEVEESARWLAMVDGRRRWRRKKVEGGWLWWMGEGGGGGRSWKVVSYGRWVKEVVEEEGARWPAMVDGWWRSASRFIPALFALIPKSHERFAHTDRVKVLPCCRYWSAEDEAGPMVLPGESSVEALPQGSECVNRQMEEEREKAVAARNQIRNQWRIMRDKVAKDCEQAKKLADETEAMKEKRDKTRALSIKEEERCKSLEMALELACWQYCEQLQALEVEIMSRLRLPSQGMKPKDCYLIPSLTNG</sequence>
<dbReference type="Gramene" id="GBG84927">
    <property type="protein sequence ID" value="GBG84927"/>
    <property type="gene ID" value="CBR_g39389"/>
</dbReference>
<proteinExistence type="predicted"/>
<accession>A0A388LRJ2</accession>
<evidence type="ECO:0000313" key="1">
    <source>
        <dbReference type="EMBL" id="GBG84927.1"/>
    </source>
</evidence>
<dbReference type="EMBL" id="BFEA01000497">
    <property type="protein sequence ID" value="GBG84927.1"/>
    <property type="molecule type" value="Genomic_DNA"/>
</dbReference>
<protein>
    <submittedName>
        <fullName evidence="1">Uncharacterized protein</fullName>
    </submittedName>
</protein>